<feature type="chain" id="PRO_5039071350" description="Gram-positive cocci surface proteins LPxTG domain-containing protein" evidence="3">
    <location>
        <begin position="26"/>
        <end position="200"/>
    </location>
</feature>
<dbReference type="OrthoDB" id="3748698at2"/>
<evidence type="ECO:0000256" key="1">
    <source>
        <dbReference type="SAM" id="MobiDB-lite"/>
    </source>
</evidence>
<dbReference type="InParanoid" id="A0A3N1HMN9"/>
<name>A0A3N1HMN9_9ACTN</name>
<comment type="caution">
    <text evidence="4">The sequence shown here is derived from an EMBL/GenBank/DDBJ whole genome shotgun (WGS) entry which is preliminary data.</text>
</comment>
<feature type="transmembrane region" description="Helical" evidence="2">
    <location>
        <begin position="170"/>
        <end position="191"/>
    </location>
</feature>
<evidence type="ECO:0000313" key="4">
    <source>
        <dbReference type="EMBL" id="ROP43768.1"/>
    </source>
</evidence>
<dbReference type="AlphaFoldDB" id="A0A3N1HMN9"/>
<feature type="region of interest" description="Disordered" evidence="1">
    <location>
        <begin position="148"/>
        <end position="169"/>
    </location>
</feature>
<protein>
    <recommendedName>
        <fullName evidence="6">Gram-positive cocci surface proteins LPxTG domain-containing protein</fullName>
    </recommendedName>
</protein>
<keyword evidence="2" id="KW-0472">Membrane</keyword>
<proteinExistence type="predicted"/>
<keyword evidence="5" id="KW-1185">Reference proteome</keyword>
<sequence length="200" mass="20091">MPPPVAPLPLSLVTLVLGAGAVAVAPPAAALCAAVTLEEFVADADSLVVAEVERSDEDRADLLVEEVWSGPDRPERLTVVTGQLRPGVSSSADIRLREGWHYLVDLAGDPPSTDACAVMTVDDEAAVAAVRPADARDPVVEEAAVVAAGDPDAGSGADGADDADDAGPPVAAALGTGALALAVVGAGVVVLRRRRGPRRG</sequence>
<evidence type="ECO:0000313" key="5">
    <source>
        <dbReference type="Proteomes" id="UP000276232"/>
    </source>
</evidence>
<keyword evidence="2" id="KW-1133">Transmembrane helix</keyword>
<dbReference type="Proteomes" id="UP000276232">
    <property type="component" value="Unassembled WGS sequence"/>
</dbReference>
<evidence type="ECO:0000256" key="2">
    <source>
        <dbReference type="SAM" id="Phobius"/>
    </source>
</evidence>
<dbReference type="RefSeq" id="WP_123379467.1">
    <property type="nucleotide sequence ID" value="NZ_RJKN01000003.1"/>
</dbReference>
<accession>A0A3N1HMN9</accession>
<feature type="signal peptide" evidence="3">
    <location>
        <begin position="1"/>
        <end position="25"/>
    </location>
</feature>
<evidence type="ECO:0000256" key="3">
    <source>
        <dbReference type="SAM" id="SignalP"/>
    </source>
</evidence>
<reference evidence="4 5" key="1">
    <citation type="journal article" date="2015" name="Stand. Genomic Sci.">
        <title>Genomic Encyclopedia of Bacterial and Archaeal Type Strains, Phase III: the genomes of soil and plant-associated and newly described type strains.</title>
        <authorList>
            <person name="Whitman W.B."/>
            <person name="Woyke T."/>
            <person name="Klenk H.P."/>
            <person name="Zhou Y."/>
            <person name="Lilburn T.G."/>
            <person name="Beck B.J."/>
            <person name="De Vos P."/>
            <person name="Vandamme P."/>
            <person name="Eisen J.A."/>
            <person name="Garrity G."/>
            <person name="Hugenholtz P."/>
            <person name="Kyrpides N.C."/>
        </authorList>
    </citation>
    <scope>NUCLEOTIDE SEQUENCE [LARGE SCALE GENOMIC DNA]</scope>
    <source>
        <strain evidence="4 5">CECT 7306</strain>
    </source>
</reference>
<gene>
    <name evidence="4" type="ORF">EDC03_1362</name>
</gene>
<keyword evidence="3" id="KW-0732">Signal</keyword>
<dbReference type="EMBL" id="RJKN01000003">
    <property type="protein sequence ID" value="ROP43768.1"/>
    <property type="molecule type" value="Genomic_DNA"/>
</dbReference>
<keyword evidence="2" id="KW-0812">Transmembrane</keyword>
<organism evidence="4 5">
    <name type="scientific">Pseudokineococcus lusitanus</name>
    <dbReference type="NCBI Taxonomy" id="763993"/>
    <lineage>
        <taxon>Bacteria</taxon>
        <taxon>Bacillati</taxon>
        <taxon>Actinomycetota</taxon>
        <taxon>Actinomycetes</taxon>
        <taxon>Kineosporiales</taxon>
        <taxon>Kineosporiaceae</taxon>
        <taxon>Pseudokineococcus</taxon>
    </lineage>
</organism>
<evidence type="ECO:0008006" key="6">
    <source>
        <dbReference type="Google" id="ProtNLM"/>
    </source>
</evidence>